<name>A0ABN4M542_9BURK</name>
<reference evidence="1 2" key="1">
    <citation type="submission" date="2015-11" db="EMBL/GenBank/DDBJ databases">
        <title>Exploring the genomic traits of fungus-feeding bacterial genus Collimonas.</title>
        <authorList>
            <person name="Song C."/>
            <person name="Schmidt R."/>
            <person name="de Jager V."/>
            <person name="Krzyzanowska D."/>
            <person name="Jongedijk E."/>
            <person name="Cankar K."/>
            <person name="Beekwilder J."/>
            <person name="van Veen A."/>
            <person name="de Boer W."/>
            <person name="van Veen J.A."/>
            <person name="Garbeva P."/>
        </authorList>
    </citation>
    <scope>NUCLEOTIDE SEQUENCE [LARGE SCALE GENOMIC DNA]</scope>
    <source>
        <strain evidence="1 2">Ter291</strain>
    </source>
</reference>
<evidence type="ECO:0000313" key="1">
    <source>
        <dbReference type="EMBL" id="AMP12611.1"/>
    </source>
</evidence>
<dbReference type="Proteomes" id="UP000074914">
    <property type="component" value="Chromosome"/>
</dbReference>
<evidence type="ECO:0000313" key="2">
    <source>
        <dbReference type="Proteomes" id="UP000074914"/>
    </source>
</evidence>
<dbReference type="EMBL" id="CP013236">
    <property type="protein sequence ID" value="AMP12611.1"/>
    <property type="molecule type" value="Genomic_DNA"/>
</dbReference>
<evidence type="ECO:0008006" key="3">
    <source>
        <dbReference type="Google" id="ProtNLM"/>
    </source>
</evidence>
<sequence length="42" mass="4276">MALPCGACTATAKNPPSWQTGKPAFSEIGEVACQQAGPQITN</sequence>
<protein>
    <recommendedName>
        <fullName evidence="3">Lipoprotein</fullName>
    </recommendedName>
</protein>
<proteinExistence type="predicted"/>
<keyword evidence="2" id="KW-1185">Reference proteome</keyword>
<organism evidence="1 2">
    <name type="scientific">Collimonas pratensis</name>
    <dbReference type="NCBI Taxonomy" id="279113"/>
    <lineage>
        <taxon>Bacteria</taxon>
        <taxon>Pseudomonadati</taxon>
        <taxon>Pseudomonadota</taxon>
        <taxon>Betaproteobacteria</taxon>
        <taxon>Burkholderiales</taxon>
        <taxon>Oxalobacteraceae</taxon>
        <taxon>Collimonas</taxon>
    </lineage>
</organism>
<gene>
    <name evidence="1" type="ORF">CPter291_0320</name>
</gene>
<accession>A0ABN4M542</accession>